<dbReference type="GO" id="GO:0010629">
    <property type="term" value="P:negative regulation of gene expression"/>
    <property type="evidence" value="ECO:0007669"/>
    <property type="project" value="TreeGrafter"/>
</dbReference>
<evidence type="ECO:0000313" key="1">
    <source>
        <dbReference type="EnsemblMetazoa" id="CJA41627.1"/>
    </source>
</evidence>
<organism evidence="1 2">
    <name type="scientific">Caenorhabditis japonica</name>
    <dbReference type="NCBI Taxonomy" id="281687"/>
    <lineage>
        <taxon>Eukaryota</taxon>
        <taxon>Metazoa</taxon>
        <taxon>Ecdysozoa</taxon>
        <taxon>Nematoda</taxon>
        <taxon>Chromadorea</taxon>
        <taxon>Rhabditida</taxon>
        <taxon>Rhabditina</taxon>
        <taxon>Rhabditomorpha</taxon>
        <taxon>Rhabditoidea</taxon>
        <taxon>Rhabditidae</taxon>
        <taxon>Peloderinae</taxon>
        <taxon>Caenorhabditis</taxon>
    </lineage>
</organism>
<evidence type="ECO:0000313" key="2">
    <source>
        <dbReference type="Proteomes" id="UP000005237"/>
    </source>
</evidence>
<reference evidence="1" key="2">
    <citation type="submission" date="2022-06" db="UniProtKB">
        <authorList>
            <consortium name="EnsemblMetazoa"/>
        </authorList>
    </citation>
    <scope>IDENTIFICATION</scope>
    <source>
        <strain evidence="1">DF5081</strain>
    </source>
</reference>
<sequence length="177" mass="19560">MAYDFNGIFSPSHIIGSQQQQPPPQHQSIWQHQKFQPMSSSENFSGNAPFLTGLGVLSQFQGANNAQMIPSLTPQVHSGVSDPQKADTIQGFGVLTWLSAKAGLITCRDNMIISFQLKDFCDQMLNDLTSVLRVGFTLSFFASLNETNEYTATIVQPVYGPDAELLFANTQEVDLRR</sequence>
<name>A0A8R1ETF3_CAEJA</name>
<protein>
    <submittedName>
        <fullName evidence="1">Uncharacterized protein</fullName>
    </submittedName>
</protein>
<dbReference type="GO" id="GO:0005737">
    <property type="term" value="C:cytoplasm"/>
    <property type="evidence" value="ECO:0007669"/>
    <property type="project" value="TreeGrafter"/>
</dbReference>
<reference evidence="2" key="1">
    <citation type="submission" date="2010-08" db="EMBL/GenBank/DDBJ databases">
        <authorList>
            <consortium name="Caenorhabditis japonica Sequencing Consortium"/>
            <person name="Wilson R.K."/>
        </authorList>
    </citation>
    <scope>NUCLEOTIDE SEQUENCE [LARGE SCALE GENOMIC DNA]</scope>
    <source>
        <strain evidence="2">DF5081</strain>
    </source>
</reference>
<dbReference type="PANTHER" id="PTHR36949:SF1">
    <property type="entry name" value="ANAPHASE-PROMOTING COMPLEX SUBUNIT 1-RELATED"/>
    <property type="match status" value="1"/>
</dbReference>
<dbReference type="EnsemblMetazoa" id="CJA41627.2">
    <property type="protein sequence ID" value="CJA41627.2"/>
    <property type="gene ID" value="WBGene00217475"/>
</dbReference>
<accession>A0A8R1ETF3</accession>
<dbReference type="PANTHER" id="PTHR36949">
    <property type="entry name" value="PROTEIN CBR-LIN-66"/>
    <property type="match status" value="1"/>
</dbReference>
<keyword evidence="2" id="KW-1185">Reference proteome</keyword>
<dbReference type="EnsemblMetazoa" id="CJA41627.1">
    <property type="protein sequence ID" value="CJA41627.1"/>
    <property type="gene ID" value="WBGene00217475"/>
</dbReference>
<proteinExistence type="predicted"/>
<dbReference type="AlphaFoldDB" id="A0A8R1ETF3"/>
<dbReference type="Proteomes" id="UP000005237">
    <property type="component" value="Unassembled WGS sequence"/>
</dbReference>